<keyword evidence="4 8" id="KW-1133">Transmembrane helix</keyword>
<dbReference type="AlphaFoldDB" id="A0AAV1IDN1"/>
<evidence type="ECO:0000313" key="11">
    <source>
        <dbReference type="Proteomes" id="UP001314263"/>
    </source>
</evidence>
<keyword evidence="2" id="KW-0813">Transport</keyword>
<dbReference type="EMBL" id="CAUYUE010000012">
    <property type="protein sequence ID" value="CAK0785418.1"/>
    <property type="molecule type" value="Genomic_DNA"/>
</dbReference>
<evidence type="ECO:0000313" key="10">
    <source>
        <dbReference type="EMBL" id="CAK0785418.1"/>
    </source>
</evidence>
<feature type="region of interest" description="Disordered" evidence="7">
    <location>
        <begin position="155"/>
        <end position="210"/>
    </location>
</feature>
<proteinExistence type="predicted"/>
<organism evidence="10 11">
    <name type="scientific">Coccomyxa viridis</name>
    <dbReference type="NCBI Taxonomy" id="1274662"/>
    <lineage>
        <taxon>Eukaryota</taxon>
        <taxon>Viridiplantae</taxon>
        <taxon>Chlorophyta</taxon>
        <taxon>core chlorophytes</taxon>
        <taxon>Trebouxiophyceae</taxon>
        <taxon>Trebouxiophyceae incertae sedis</taxon>
        <taxon>Coccomyxaceae</taxon>
        <taxon>Coccomyxa</taxon>
    </lineage>
</organism>
<dbReference type="PANTHER" id="PTHR31563:SF10">
    <property type="entry name" value="ION CHANNEL POLLUX-RELATED"/>
    <property type="match status" value="1"/>
</dbReference>
<name>A0AAV1IDN1_9CHLO</name>
<evidence type="ECO:0000256" key="3">
    <source>
        <dbReference type="ARBA" id="ARBA00022692"/>
    </source>
</evidence>
<keyword evidence="6 8" id="KW-0472">Membrane</keyword>
<feature type="domain" description="CASTOR/POLLUX/SYM8 ion channel conserved" evidence="9">
    <location>
        <begin position="566"/>
        <end position="657"/>
    </location>
</feature>
<evidence type="ECO:0000256" key="6">
    <source>
        <dbReference type="ARBA" id="ARBA00023136"/>
    </source>
</evidence>
<keyword evidence="11" id="KW-1185">Reference proteome</keyword>
<evidence type="ECO:0000256" key="1">
    <source>
        <dbReference type="ARBA" id="ARBA00004127"/>
    </source>
</evidence>
<dbReference type="Pfam" id="PF06241">
    <property type="entry name" value="Castor_Poll_mid"/>
    <property type="match status" value="1"/>
</dbReference>
<evidence type="ECO:0000256" key="7">
    <source>
        <dbReference type="SAM" id="MobiDB-lite"/>
    </source>
</evidence>
<reference evidence="10 11" key="1">
    <citation type="submission" date="2023-10" db="EMBL/GenBank/DDBJ databases">
        <authorList>
            <person name="Maclean D."/>
            <person name="Macfadyen A."/>
        </authorList>
    </citation>
    <scope>NUCLEOTIDE SEQUENCE [LARGE SCALE GENOMIC DNA]</scope>
</reference>
<feature type="transmembrane region" description="Helical" evidence="8">
    <location>
        <begin position="363"/>
        <end position="380"/>
    </location>
</feature>
<feature type="transmembrane region" description="Helical" evidence="8">
    <location>
        <begin position="304"/>
        <end position="324"/>
    </location>
</feature>
<evidence type="ECO:0000256" key="8">
    <source>
        <dbReference type="SAM" id="Phobius"/>
    </source>
</evidence>
<keyword evidence="5" id="KW-0406">Ion transport</keyword>
<dbReference type="GO" id="GO:0012505">
    <property type="term" value="C:endomembrane system"/>
    <property type="evidence" value="ECO:0007669"/>
    <property type="project" value="UniProtKB-SubCell"/>
</dbReference>
<comment type="caution">
    <text evidence="10">The sequence shown here is derived from an EMBL/GenBank/DDBJ whole genome shotgun (WGS) entry which is preliminary data.</text>
</comment>
<feature type="compositionally biased region" description="Polar residues" evidence="7">
    <location>
        <begin position="197"/>
        <end position="206"/>
    </location>
</feature>
<gene>
    <name evidence="10" type="ORF">CVIRNUC_008627</name>
</gene>
<protein>
    <recommendedName>
        <fullName evidence="9">CASTOR/POLLUX/SYM8 ion channel conserved domain-containing protein</fullName>
    </recommendedName>
</protein>
<dbReference type="PANTHER" id="PTHR31563">
    <property type="entry name" value="ION CHANNEL POLLUX-RELATED"/>
    <property type="match status" value="1"/>
</dbReference>
<dbReference type="Gene3D" id="3.40.50.720">
    <property type="entry name" value="NAD(P)-binding Rossmann-like Domain"/>
    <property type="match status" value="2"/>
</dbReference>
<feature type="region of interest" description="Disordered" evidence="7">
    <location>
        <begin position="15"/>
        <end position="34"/>
    </location>
</feature>
<comment type="subcellular location">
    <subcellularLocation>
        <location evidence="1">Endomembrane system</location>
        <topology evidence="1">Multi-pass membrane protein</topology>
    </subcellularLocation>
</comment>
<dbReference type="InterPro" id="IPR010420">
    <property type="entry name" value="CASTOR/POLLUX/SYM8_dom"/>
</dbReference>
<dbReference type="Proteomes" id="UP001314263">
    <property type="component" value="Unassembled WGS sequence"/>
</dbReference>
<evidence type="ECO:0000256" key="2">
    <source>
        <dbReference type="ARBA" id="ARBA00022448"/>
    </source>
</evidence>
<dbReference type="InterPro" id="IPR044849">
    <property type="entry name" value="CASTOR/POLLUX/SYM8-like"/>
</dbReference>
<dbReference type="GO" id="GO:0006811">
    <property type="term" value="P:monoatomic ion transport"/>
    <property type="evidence" value="ECO:0007669"/>
    <property type="project" value="UniProtKB-KW"/>
</dbReference>
<evidence type="ECO:0000256" key="5">
    <source>
        <dbReference type="ARBA" id="ARBA00023065"/>
    </source>
</evidence>
<evidence type="ECO:0000259" key="9">
    <source>
        <dbReference type="Pfam" id="PF06241"/>
    </source>
</evidence>
<accession>A0AAV1IDN1</accession>
<keyword evidence="3 8" id="KW-0812">Transmembrane</keyword>
<sequence length="961" mass="103463">MQSYRCLPSSIIRRQARSGPDTQGSPPIAQWSSSSSGHFGALCKCINASGFATRHYKAQSLRSVVVERLRCCVTSSAGPSHPEGANARTLAQKLTVNDVVAVLPKLVGAAALCMAVLRLQGIMMGSQPSLACAAVFLAKLPASILSPHQLLRSTRASSSASGAEGSGAAGITQQSIPQIPQQDTEGNGASGNGSGNQLQAKVQGTQEEQEDVRESVAGVVQALTELASVQTPASVWLPSKHLTVQLSGKGAGMNRSVTVGDVKLSIPGRIMRGIRMLLQLPGHLVNLIAFRAQQVMLGSAFTKLVWSIVVGMPLCAVGGVFYSWASGQTVVNGFVNAYGALYKIPGVTVIGEVNQLTTHVMNVLWLLGTFTFAIVIGIIGEDVTNTIMNVRSGNYSVMAANHTLILNWNDQTVPLLRQIAINRTERADNIYDGPVVVLAERDKDDMDKQLKKALGRQKLEWHTRSGAPHAIADLEKVAAGQARTIIVLQPDKEEDAGKKLVSALLGLQSTRAATQPRPFLKLQRQHLAVQAPEKGPEALLFRAVQDIMENSAQSLRLTRLSGQRDMSTLLAQSAFSPGVASVYCSIVQQTRNGVELYVREFSELVGMSFCEIRRRFDSAVVVGFMEKAGDLKINPPEEEGMPEGARVVALADDGYFKATKPKKEKGKRQQDQPATCVSAAYAKAVEQDLSSRPAYRQAMDNAESSDEEGAARDAKRVVVAWWKDDISGLLASLAAFAPRGSHISIVCQEQPEVFKDKDKLPRRVKFQWVEGDPASVDALTKARLSQAQALIIGGSSTAQPKEADAFTLTTITLAQEVLLKGGRDSSNPAHVVGMVRQAETVEVANFLIDRMGHGVLTAELLQPDELVSGIIAQVAAEPQMAGLLSGFIYSSEGQEIYLRRPTRYALPDDAPVSFAQVAELLRKHGELALGYITQDGHMRLAPRAVAEHCFNENDRLIILAR</sequence>
<feature type="compositionally biased region" description="Low complexity" evidence="7">
    <location>
        <begin position="169"/>
        <end position="182"/>
    </location>
</feature>
<evidence type="ECO:0000256" key="4">
    <source>
        <dbReference type="ARBA" id="ARBA00022989"/>
    </source>
</evidence>